<reference evidence="9 10" key="1">
    <citation type="submission" date="2023-12" db="EMBL/GenBank/DDBJ databases">
        <title>Gut-associated functions are favored during microbiome assembly across C. elegans life.</title>
        <authorList>
            <person name="Zimmermann J."/>
        </authorList>
    </citation>
    <scope>NUCLEOTIDE SEQUENCE [LARGE SCALE GENOMIC DNA]</scope>
    <source>
        <strain evidence="9 10">JUb134</strain>
    </source>
</reference>
<name>A0ABU8Q2T2_9SPHN</name>
<keyword evidence="7" id="KW-0067">ATP-binding</keyword>
<dbReference type="PANTHER" id="PTHR41523">
    <property type="entry name" value="TWO-COMPONENT SYSTEM SENSOR PROTEIN"/>
    <property type="match status" value="1"/>
</dbReference>
<keyword evidence="10" id="KW-1185">Reference proteome</keyword>
<evidence type="ECO:0000256" key="5">
    <source>
        <dbReference type="ARBA" id="ARBA00022741"/>
    </source>
</evidence>
<dbReference type="Gene3D" id="3.30.565.10">
    <property type="entry name" value="Histidine kinase-like ATPase, C-terminal domain"/>
    <property type="match status" value="1"/>
</dbReference>
<dbReference type="SUPFAM" id="SSF55874">
    <property type="entry name" value="ATPase domain of HSP90 chaperone/DNA topoisomerase II/histidine kinase"/>
    <property type="match status" value="1"/>
</dbReference>
<proteinExistence type="predicted"/>
<comment type="catalytic activity">
    <reaction evidence="1">
        <text>ATP + protein L-histidine = ADP + protein N-phospho-L-histidine.</text>
        <dbReference type="EC" id="2.7.13.3"/>
    </reaction>
</comment>
<dbReference type="EC" id="2.7.13.3" evidence="2"/>
<keyword evidence="5" id="KW-0547">Nucleotide-binding</keyword>
<keyword evidence="3" id="KW-0597">Phosphoprotein</keyword>
<dbReference type="GO" id="GO:0004673">
    <property type="term" value="F:protein histidine kinase activity"/>
    <property type="evidence" value="ECO:0007669"/>
    <property type="project" value="UniProtKB-EC"/>
</dbReference>
<evidence type="ECO:0000256" key="7">
    <source>
        <dbReference type="ARBA" id="ARBA00022840"/>
    </source>
</evidence>
<dbReference type="Proteomes" id="UP001380365">
    <property type="component" value="Unassembled WGS sequence"/>
</dbReference>
<dbReference type="RefSeq" id="WP_132884173.1">
    <property type="nucleotide sequence ID" value="NZ_JBBGZA010000001.1"/>
</dbReference>
<evidence type="ECO:0000256" key="1">
    <source>
        <dbReference type="ARBA" id="ARBA00000085"/>
    </source>
</evidence>
<organism evidence="9 10">
    <name type="scientific">Sphingomonas molluscorum</name>
    <dbReference type="NCBI Taxonomy" id="418184"/>
    <lineage>
        <taxon>Bacteria</taxon>
        <taxon>Pseudomonadati</taxon>
        <taxon>Pseudomonadota</taxon>
        <taxon>Alphaproteobacteria</taxon>
        <taxon>Sphingomonadales</taxon>
        <taxon>Sphingomonadaceae</taxon>
        <taxon>Sphingomonas</taxon>
    </lineage>
</organism>
<evidence type="ECO:0000259" key="8">
    <source>
        <dbReference type="SMART" id="SM00911"/>
    </source>
</evidence>
<comment type="caution">
    <text evidence="9">The sequence shown here is derived from an EMBL/GenBank/DDBJ whole genome shotgun (WGS) entry which is preliminary data.</text>
</comment>
<dbReference type="InterPro" id="IPR011102">
    <property type="entry name" value="Sig_transdc_His_kinase_HWE"/>
</dbReference>
<evidence type="ECO:0000256" key="2">
    <source>
        <dbReference type="ARBA" id="ARBA00012438"/>
    </source>
</evidence>
<evidence type="ECO:0000256" key="3">
    <source>
        <dbReference type="ARBA" id="ARBA00022553"/>
    </source>
</evidence>
<dbReference type="PANTHER" id="PTHR41523:SF8">
    <property type="entry name" value="ETHYLENE RESPONSE SENSOR PROTEIN"/>
    <property type="match status" value="1"/>
</dbReference>
<feature type="domain" description="Signal transduction histidine kinase HWE region" evidence="8">
    <location>
        <begin position="40"/>
        <end position="113"/>
    </location>
</feature>
<keyword evidence="6 9" id="KW-0418">Kinase</keyword>
<dbReference type="SMART" id="SM00911">
    <property type="entry name" value="HWE_HK"/>
    <property type="match status" value="1"/>
</dbReference>
<dbReference type="EMBL" id="JBBGZA010000001">
    <property type="protein sequence ID" value="MEJ5093227.1"/>
    <property type="molecule type" value="Genomic_DNA"/>
</dbReference>
<sequence>MKSTGRPTIRTRRARRRPVASLQREALKNELGRLKVVVLELQHRARNLMAVIRTLASRTMAETRSSDDFIEAFDERLAALARVQDLLTRGETHAPITLGELVEAELRAIGYPEPGRSRERICVSATVDVQLPAASAQVLALVLHELATNALKYGALRHEGQVSIGWDVQGSGARERVRLEWQETCPVSIAPPSAGGGGYGRELIERALPFQFGAKTGYDFKPDGVHCTIDLPLDAGPQARS</sequence>
<gene>
    <name evidence="9" type="ORF">WH159_01525</name>
</gene>
<accession>A0ABU8Q2T2</accession>
<dbReference type="Pfam" id="PF07536">
    <property type="entry name" value="HWE_HK"/>
    <property type="match status" value="1"/>
</dbReference>
<evidence type="ECO:0000256" key="4">
    <source>
        <dbReference type="ARBA" id="ARBA00022679"/>
    </source>
</evidence>
<dbReference type="InterPro" id="IPR036890">
    <property type="entry name" value="HATPase_C_sf"/>
</dbReference>
<evidence type="ECO:0000313" key="10">
    <source>
        <dbReference type="Proteomes" id="UP001380365"/>
    </source>
</evidence>
<keyword evidence="4 9" id="KW-0808">Transferase</keyword>
<protein>
    <recommendedName>
        <fullName evidence="2">histidine kinase</fullName>
        <ecNumber evidence="2">2.7.13.3</ecNumber>
    </recommendedName>
</protein>
<evidence type="ECO:0000313" key="9">
    <source>
        <dbReference type="EMBL" id="MEJ5093227.1"/>
    </source>
</evidence>
<evidence type="ECO:0000256" key="6">
    <source>
        <dbReference type="ARBA" id="ARBA00022777"/>
    </source>
</evidence>